<feature type="binding site" evidence="8">
    <location>
        <position position="87"/>
    </location>
    <ligand>
        <name>ATP</name>
        <dbReference type="ChEBI" id="CHEBI:30616"/>
    </ligand>
</feature>
<comment type="catalytic activity">
    <reaction evidence="8">
        <text>L-seryl-[protein] + UTP = O-(5'-uridylyl)-L-seryl-[protein] + diphosphate</text>
        <dbReference type="Rhea" id="RHEA:64604"/>
        <dbReference type="Rhea" id="RHEA-COMP:9863"/>
        <dbReference type="Rhea" id="RHEA-COMP:16635"/>
        <dbReference type="ChEBI" id="CHEBI:29999"/>
        <dbReference type="ChEBI" id="CHEBI:33019"/>
        <dbReference type="ChEBI" id="CHEBI:46398"/>
        <dbReference type="ChEBI" id="CHEBI:156051"/>
    </reaction>
</comment>
<evidence type="ECO:0000313" key="10">
    <source>
        <dbReference type="Proteomes" id="UP000824189"/>
    </source>
</evidence>
<dbReference type="GO" id="GO:0000287">
    <property type="term" value="F:magnesium ion binding"/>
    <property type="evidence" value="ECO:0007669"/>
    <property type="project" value="UniProtKB-UniRule"/>
</dbReference>
<evidence type="ECO:0000256" key="7">
    <source>
        <dbReference type="ARBA" id="ARBA00022842"/>
    </source>
</evidence>
<dbReference type="SUPFAM" id="SSF56112">
    <property type="entry name" value="Protein kinase-like (PK-like)"/>
    <property type="match status" value="1"/>
</dbReference>
<evidence type="ECO:0000256" key="8">
    <source>
        <dbReference type="HAMAP-Rule" id="MF_00692"/>
    </source>
</evidence>
<feature type="binding site" evidence="8">
    <location>
        <position position="183"/>
    </location>
    <ligand>
        <name>ATP</name>
        <dbReference type="ChEBI" id="CHEBI:30616"/>
    </ligand>
</feature>
<name>A0A9D1RZL9_9CORY</name>
<keyword evidence="8" id="KW-0464">Manganese</keyword>
<comment type="catalytic activity">
    <reaction evidence="8">
        <text>L-seryl-[protein] + ATP = 3-O-(5'-adenylyl)-L-seryl-[protein] + diphosphate</text>
        <dbReference type="Rhea" id="RHEA:58120"/>
        <dbReference type="Rhea" id="RHEA-COMP:9863"/>
        <dbReference type="Rhea" id="RHEA-COMP:15073"/>
        <dbReference type="ChEBI" id="CHEBI:29999"/>
        <dbReference type="ChEBI" id="CHEBI:30616"/>
        <dbReference type="ChEBI" id="CHEBI:33019"/>
        <dbReference type="ChEBI" id="CHEBI:142516"/>
        <dbReference type="EC" id="2.7.7.108"/>
    </reaction>
</comment>
<comment type="catalytic activity">
    <reaction evidence="8">
        <text>L-histidyl-[protein] + UTP = N(tele)-(5'-uridylyl)-L-histidyl-[protein] + diphosphate</text>
        <dbReference type="Rhea" id="RHEA:83891"/>
        <dbReference type="Rhea" id="RHEA-COMP:9745"/>
        <dbReference type="Rhea" id="RHEA-COMP:20239"/>
        <dbReference type="ChEBI" id="CHEBI:29979"/>
        <dbReference type="ChEBI" id="CHEBI:33019"/>
        <dbReference type="ChEBI" id="CHEBI:46398"/>
        <dbReference type="ChEBI" id="CHEBI:233474"/>
    </reaction>
</comment>
<evidence type="ECO:0000313" key="9">
    <source>
        <dbReference type="EMBL" id="HIW95606.1"/>
    </source>
</evidence>
<evidence type="ECO:0000256" key="2">
    <source>
        <dbReference type="ARBA" id="ARBA00022679"/>
    </source>
</evidence>
<comment type="similarity">
    <text evidence="1 8">Belongs to the SELO family.</text>
</comment>
<dbReference type="GO" id="GO:0030145">
    <property type="term" value="F:manganese ion binding"/>
    <property type="evidence" value="ECO:0007669"/>
    <property type="project" value="UniProtKB-UniRule"/>
</dbReference>
<dbReference type="EC" id="2.7.7.108" evidence="8"/>
<feature type="binding site" evidence="8">
    <location>
        <position position="125"/>
    </location>
    <ligand>
        <name>ATP</name>
        <dbReference type="ChEBI" id="CHEBI:30616"/>
    </ligand>
</feature>
<dbReference type="HAMAP" id="MF_00692">
    <property type="entry name" value="SelO"/>
    <property type="match status" value="1"/>
</dbReference>
<dbReference type="Proteomes" id="UP000824189">
    <property type="component" value="Unassembled WGS sequence"/>
</dbReference>
<dbReference type="AlphaFoldDB" id="A0A9D1RZL9"/>
<reference evidence="9" key="2">
    <citation type="submission" date="2021-04" db="EMBL/GenBank/DDBJ databases">
        <authorList>
            <person name="Gilroy R."/>
        </authorList>
    </citation>
    <scope>NUCLEOTIDE SEQUENCE</scope>
    <source>
        <strain evidence="9">4376</strain>
    </source>
</reference>
<accession>A0A9D1RZL9</accession>
<keyword evidence="7 8" id="KW-0460">Magnesium</keyword>
<organism evidence="9 10">
    <name type="scientific">Candidatus Corynebacterium gallistercoris</name>
    <dbReference type="NCBI Taxonomy" id="2838530"/>
    <lineage>
        <taxon>Bacteria</taxon>
        <taxon>Bacillati</taxon>
        <taxon>Actinomycetota</taxon>
        <taxon>Actinomycetes</taxon>
        <taxon>Mycobacteriales</taxon>
        <taxon>Corynebacteriaceae</taxon>
        <taxon>Corynebacterium</taxon>
    </lineage>
</organism>
<dbReference type="EMBL" id="DXFZ01000045">
    <property type="protein sequence ID" value="HIW95606.1"/>
    <property type="molecule type" value="Genomic_DNA"/>
</dbReference>
<dbReference type="GO" id="GO:0005524">
    <property type="term" value="F:ATP binding"/>
    <property type="evidence" value="ECO:0007669"/>
    <property type="project" value="UniProtKB-UniRule"/>
</dbReference>
<evidence type="ECO:0000256" key="4">
    <source>
        <dbReference type="ARBA" id="ARBA00022723"/>
    </source>
</evidence>
<feature type="binding site" evidence="8">
    <location>
        <position position="176"/>
    </location>
    <ligand>
        <name>ATP</name>
        <dbReference type="ChEBI" id="CHEBI:30616"/>
    </ligand>
</feature>
<evidence type="ECO:0000256" key="6">
    <source>
        <dbReference type="ARBA" id="ARBA00022840"/>
    </source>
</evidence>
<comment type="catalytic activity">
    <reaction evidence="8">
        <text>L-tyrosyl-[protein] + UTP = O-(5'-uridylyl)-L-tyrosyl-[protein] + diphosphate</text>
        <dbReference type="Rhea" id="RHEA:83887"/>
        <dbReference type="Rhea" id="RHEA-COMP:10136"/>
        <dbReference type="Rhea" id="RHEA-COMP:20238"/>
        <dbReference type="ChEBI" id="CHEBI:33019"/>
        <dbReference type="ChEBI" id="CHEBI:46398"/>
        <dbReference type="ChEBI" id="CHEBI:46858"/>
        <dbReference type="ChEBI" id="CHEBI:90602"/>
    </reaction>
</comment>
<dbReference type="NCBIfam" id="NF000658">
    <property type="entry name" value="PRK00029.1"/>
    <property type="match status" value="1"/>
</dbReference>
<comment type="catalytic activity">
    <reaction evidence="8">
        <text>L-threonyl-[protein] + ATP = 3-O-(5'-adenylyl)-L-threonyl-[protein] + diphosphate</text>
        <dbReference type="Rhea" id="RHEA:54292"/>
        <dbReference type="Rhea" id="RHEA-COMP:11060"/>
        <dbReference type="Rhea" id="RHEA-COMP:13847"/>
        <dbReference type="ChEBI" id="CHEBI:30013"/>
        <dbReference type="ChEBI" id="CHEBI:30616"/>
        <dbReference type="ChEBI" id="CHEBI:33019"/>
        <dbReference type="ChEBI" id="CHEBI:138113"/>
        <dbReference type="EC" id="2.7.7.108"/>
    </reaction>
</comment>
<comment type="cofactor">
    <cofactor evidence="8">
        <name>Mg(2+)</name>
        <dbReference type="ChEBI" id="CHEBI:18420"/>
    </cofactor>
    <cofactor evidence="8">
        <name>Mn(2+)</name>
        <dbReference type="ChEBI" id="CHEBI:29035"/>
    </cofactor>
</comment>
<dbReference type="InterPro" id="IPR011009">
    <property type="entry name" value="Kinase-like_dom_sf"/>
</dbReference>
<reference evidence="9" key="1">
    <citation type="journal article" date="2021" name="PeerJ">
        <title>Extensive microbial diversity within the chicken gut microbiome revealed by metagenomics and culture.</title>
        <authorList>
            <person name="Gilroy R."/>
            <person name="Ravi A."/>
            <person name="Getino M."/>
            <person name="Pursley I."/>
            <person name="Horton D.L."/>
            <person name="Alikhan N.F."/>
            <person name="Baker D."/>
            <person name="Gharbi K."/>
            <person name="Hall N."/>
            <person name="Watson M."/>
            <person name="Adriaenssens E.M."/>
            <person name="Foster-Nyarko E."/>
            <person name="Jarju S."/>
            <person name="Secka A."/>
            <person name="Antonio M."/>
            <person name="Oren A."/>
            <person name="Chaudhuri R.R."/>
            <person name="La Ragione R."/>
            <person name="Hildebrand F."/>
            <person name="Pallen M.J."/>
        </authorList>
    </citation>
    <scope>NUCLEOTIDE SEQUENCE</scope>
    <source>
        <strain evidence="9">4376</strain>
    </source>
</reference>
<keyword evidence="6 8" id="KW-0067">ATP-binding</keyword>
<dbReference type="EC" id="2.7.7.-" evidence="8"/>
<keyword evidence="4 8" id="KW-0479">Metal-binding</keyword>
<feature type="binding site" evidence="8">
    <location>
        <position position="267"/>
    </location>
    <ligand>
        <name>ATP</name>
        <dbReference type="ChEBI" id="CHEBI:30616"/>
    </ligand>
</feature>
<keyword evidence="2 8" id="KW-0808">Transferase</keyword>
<comment type="caution">
    <text evidence="9">The sequence shown here is derived from an EMBL/GenBank/DDBJ whole genome shotgun (WGS) entry which is preliminary data.</text>
</comment>
<feature type="active site" description="Proton acceptor" evidence="8">
    <location>
        <position position="257"/>
    </location>
</feature>
<protein>
    <recommendedName>
        <fullName evidence="8">Protein nucleotidyltransferase YdiU</fullName>
        <ecNumber evidence="8">2.7.7.-</ecNumber>
    </recommendedName>
    <alternativeName>
        <fullName evidence="8">Protein adenylyltransferase YdiU</fullName>
        <ecNumber evidence="8">2.7.7.108</ecNumber>
    </alternativeName>
    <alternativeName>
        <fullName evidence="8">Protein uridylyltransferase YdiU</fullName>
        <ecNumber evidence="8">2.7.7.-</ecNumber>
    </alternativeName>
</protein>
<gene>
    <name evidence="8" type="primary">ydiU</name>
    <name evidence="8" type="synonym">selO</name>
    <name evidence="9" type="ORF">H9867_03850</name>
</gene>
<feature type="binding site" evidence="8">
    <location>
        <position position="126"/>
    </location>
    <ligand>
        <name>ATP</name>
        <dbReference type="ChEBI" id="CHEBI:30616"/>
    </ligand>
</feature>
<feature type="binding site" evidence="8">
    <location>
        <position position="258"/>
    </location>
    <ligand>
        <name>Mg(2+)</name>
        <dbReference type="ChEBI" id="CHEBI:18420"/>
    </ligand>
</feature>
<keyword evidence="3 8" id="KW-0548">Nucleotidyltransferase</keyword>
<keyword evidence="5 8" id="KW-0547">Nucleotide-binding</keyword>
<feature type="binding site" evidence="8">
    <location>
        <position position="89"/>
    </location>
    <ligand>
        <name>ATP</name>
        <dbReference type="ChEBI" id="CHEBI:30616"/>
    </ligand>
</feature>
<feature type="binding site" evidence="8">
    <location>
        <position position="90"/>
    </location>
    <ligand>
        <name>ATP</name>
        <dbReference type="ChEBI" id="CHEBI:30616"/>
    </ligand>
</feature>
<dbReference type="PANTHER" id="PTHR32057:SF14">
    <property type="entry name" value="PROTEIN ADENYLYLTRANSFERASE SELO, MITOCHONDRIAL"/>
    <property type="match status" value="1"/>
</dbReference>
<evidence type="ECO:0000256" key="3">
    <source>
        <dbReference type="ARBA" id="ARBA00022695"/>
    </source>
</evidence>
<dbReference type="InterPro" id="IPR003846">
    <property type="entry name" value="SelO"/>
</dbReference>
<dbReference type="Pfam" id="PF02696">
    <property type="entry name" value="SelO"/>
    <property type="match status" value="1"/>
</dbReference>
<sequence>MNTPTVYHQFASELPELTVPVTPRSWPDLQLRQLNDGLAMELGWDPEWLRSPSGIQFLTGHNLGPDAQSVAQAYAGHQFGQFNPHMGDGRAILLGEVSDPHAPEGVLLDLHLKGSGRTPFSKNGDGLYPLQPALKELLYSEALHHLGVPTSRVLAVFTTGQPVQRGRVQPGAVVLRVAASHVRIGTFQMAALLDIHQTKDESMPLTQRLAEFVRARHYPTVEPEDFAGLFEAIAARQAQLVAAWMRLGFIHGVMNTDNIAVSGQTLDFGPCAFMDFFNADTVYSSIDTHGRYAYGRQPSVMGWDLARLAETFVPLVCGGVAELTEIMNRFEDSYASAWRRAMSHALGSTEAEPKEFIEVLAAEQPDYGATLRALALTEDLATSPARDHLTSQAGRQWLERWWASQPDTASMRASNPAIIPRNHEVDRALSAAEGGDMALFEEYLAHVRDPYTDKPGSPLTHARQGAAGFTTYCGT</sequence>
<feature type="binding site" evidence="8">
    <location>
        <position position="113"/>
    </location>
    <ligand>
        <name>ATP</name>
        <dbReference type="ChEBI" id="CHEBI:30616"/>
    </ligand>
</feature>
<feature type="binding site" evidence="8">
    <location>
        <position position="267"/>
    </location>
    <ligand>
        <name>Mg(2+)</name>
        <dbReference type="ChEBI" id="CHEBI:18420"/>
    </ligand>
</feature>
<evidence type="ECO:0000256" key="1">
    <source>
        <dbReference type="ARBA" id="ARBA00009747"/>
    </source>
</evidence>
<dbReference type="GO" id="GO:0070733">
    <property type="term" value="F:AMPylase activity"/>
    <property type="evidence" value="ECO:0007669"/>
    <property type="project" value="UniProtKB-EC"/>
</dbReference>
<comment type="catalytic activity">
    <reaction evidence="8">
        <text>L-tyrosyl-[protein] + ATP = O-(5'-adenylyl)-L-tyrosyl-[protein] + diphosphate</text>
        <dbReference type="Rhea" id="RHEA:54288"/>
        <dbReference type="Rhea" id="RHEA-COMP:10136"/>
        <dbReference type="Rhea" id="RHEA-COMP:13846"/>
        <dbReference type="ChEBI" id="CHEBI:30616"/>
        <dbReference type="ChEBI" id="CHEBI:33019"/>
        <dbReference type="ChEBI" id="CHEBI:46858"/>
        <dbReference type="ChEBI" id="CHEBI:83624"/>
        <dbReference type="EC" id="2.7.7.108"/>
    </reaction>
</comment>
<dbReference type="PANTHER" id="PTHR32057">
    <property type="entry name" value="PROTEIN ADENYLYLTRANSFERASE SELO, MITOCHONDRIAL"/>
    <property type="match status" value="1"/>
</dbReference>
<proteinExistence type="inferred from homology"/>
<comment type="function">
    <text evidence="8">Nucleotidyltransferase involved in the post-translational modification of proteins. It can catalyze the addition of adenosine monophosphate (AMP) or uridine monophosphate (UMP) to a protein, resulting in modifications known as AMPylation and UMPylation.</text>
</comment>
<evidence type="ECO:0000256" key="5">
    <source>
        <dbReference type="ARBA" id="ARBA00022741"/>
    </source>
</evidence>